<dbReference type="EMBL" id="CP071869">
    <property type="protein sequence ID" value="QTE23219.1"/>
    <property type="molecule type" value="Genomic_DNA"/>
</dbReference>
<gene>
    <name evidence="3" type="ORF">J3359_02775</name>
</gene>
<evidence type="ECO:0000313" key="4">
    <source>
        <dbReference type="Proteomes" id="UP000663920"/>
    </source>
</evidence>
<sequence length="224" mass="26675">MLINLFYFINFKETTFLHYALFLCTISFGLLISDGILHFYSLSNDLIHILQVVDHSLVTLFSVLFAYSYLQIQIHYPKIKWVSSFFILGVFVFGILYIITKNFLLYTIMETLVFITFIYLWAIGLSLIKKKIFTKIFVLAYFFILILGIFFYITKLFGLPKIAASQLKLGGFIEMIILSFAVIYRMKILQEENRLMRNEIRELSKELQKKHSYRRYYKKCQFKL</sequence>
<organism evidence="3 4">
    <name type="scientific">Polaribacter cellanae</name>
    <dbReference type="NCBI Taxonomy" id="2818493"/>
    <lineage>
        <taxon>Bacteria</taxon>
        <taxon>Pseudomonadati</taxon>
        <taxon>Bacteroidota</taxon>
        <taxon>Flavobacteriia</taxon>
        <taxon>Flavobacteriales</taxon>
        <taxon>Flavobacteriaceae</taxon>
    </lineage>
</organism>
<reference evidence="3 4" key="1">
    <citation type="submission" date="2021-03" db="EMBL/GenBank/DDBJ databases">
        <title>Complete genome of Polaribacter_sp.SM13.</title>
        <authorList>
            <person name="Jeong S.W."/>
            <person name="Bae J.W."/>
        </authorList>
    </citation>
    <scope>NUCLEOTIDE SEQUENCE [LARGE SCALE GENOMIC DNA]</scope>
    <source>
        <strain evidence="3 4">SM13</strain>
    </source>
</reference>
<dbReference type="AlphaFoldDB" id="A0A975H7Q5"/>
<keyword evidence="1" id="KW-1133">Transmembrane helix</keyword>
<feature type="transmembrane region" description="Helical" evidence="1">
    <location>
        <begin position="46"/>
        <end position="69"/>
    </location>
</feature>
<protein>
    <recommendedName>
        <fullName evidence="2">7TM-DISM receptor extracellular domain-containing protein</fullName>
    </recommendedName>
</protein>
<keyword evidence="1" id="KW-0812">Transmembrane</keyword>
<accession>A0A975H7Q5</accession>
<keyword evidence="4" id="KW-1185">Reference proteome</keyword>
<evidence type="ECO:0000313" key="3">
    <source>
        <dbReference type="EMBL" id="QTE23219.1"/>
    </source>
</evidence>
<name>A0A975H7Q5_9FLAO</name>
<feature type="transmembrane region" description="Helical" evidence="1">
    <location>
        <begin position="105"/>
        <end position="124"/>
    </location>
</feature>
<proteinExistence type="predicted"/>
<evidence type="ECO:0000256" key="1">
    <source>
        <dbReference type="SAM" id="Phobius"/>
    </source>
</evidence>
<dbReference type="Pfam" id="PF07695">
    <property type="entry name" value="7TMR-DISM_7TM"/>
    <property type="match status" value="1"/>
</dbReference>
<dbReference type="InterPro" id="IPR011623">
    <property type="entry name" value="7TMR_DISM_rcpt_extracell_dom1"/>
</dbReference>
<keyword evidence="1" id="KW-0472">Membrane</keyword>
<dbReference type="Proteomes" id="UP000663920">
    <property type="component" value="Chromosome"/>
</dbReference>
<evidence type="ECO:0000259" key="2">
    <source>
        <dbReference type="Pfam" id="PF07695"/>
    </source>
</evidence>
<feature type="transmembrane region" description="Helical" evidence="1">
    <location>
        <begin position="136"/>
        <end position="157"/>
    </location>
</feature>
<feature type="domain" description="7TM-DISM receptor extracellular" evidence="2">
    <location>
        <begin position="2"/>
        <end position="185"/>
    </location>
</feature>
<dbReference type="KEGG" id="pcea:J3359_02775"/>
<feature type="transmembrane region" description="Helical" evidence="1">
    <location>
        <begin position="169"/>
        <end position="186"/>
    </location>
</feature>
<feature type="transmembrane region" description="Helical" evidence="1">
    <location>
        <begin position="81"/>
        <end position="99"/>
    </location>
</feature>
<feature type="transmembrane region" description="Helical" evidence="1">
    <location>
        <begin position="16"/>
        <end position="40"/>
    </location>
</feature>